<reference evidence="1" key="1">
    <citation type="submission" date="2023-08" db="EMBL/GenBank/DDBJ databases">
        <title>Genomic characterization of piscicolin 126 produced by Carnobacterium maltaromaticum CM22 strain isolated from salmon (Salmo salar).</title>
        <authorList>
            <person name="Gonzalez-Gragera E."/>
            <person name="Garcia-Lopez J.D."/>
            <person name="Teso-Perez C."/>
            <person name="Gimenez-Hernandez I."/>
            <person name="Peralta-Sanchez J.M."/>
            <person name="Valdivia E."/>
            <person name="Montalban-Lopez M."/>
            <person name="Martin-Platero A.M."/>
            <person name="Banos A."/>
            <person name="Martinez-Bueno M."/>
        </authorList>
    </citation>
    <scope>NUCLEOTIDE SEQUENCE</scope>
    <source>
        <strain evidence="1">CM22</strain>
    </source>
</reference>
<dbReference type="EMBL" id="JAVBVO010000003">
    <property type="protein sequence ID" value="MDZ5759384.1"/>
    <property type="molecule type" value="Genomic_DNA"/>
</dbReference>
<evidence type="ECO:0000313" key="1">
    <source>
        <dbReference type="EMBL" id="MDZ5759384.1"/>
    </source>
</evidence>
<dbReference type="Proteomes" id="UP001290462">
    <property type="component" value="Unassembled WGS sequence"/>
</dbReference>
<name>A0AAW9JVR0_CARML</name>
<gene>
    <name evidence="1" type="ORF">RAK27_11985</name>
</gene>
<dbReference type="AlphaFoldDB" id="A0AAW9JVR0"/>
<dbReference type="RefSeq" id="WP_035065164.1">
    <property type="nucleotide sequence ID" value="NZ_JAVBVO010000003.1"/>
</dbReference>
<evidence type="ECO:0000313" key="2">
    <source>
        <dbReference type="Proteomes" id="UP001290462"/>
    </source>
</evidence>
<accession>A0AAW9JVR0</accession>
<organism evidence="1 2">
    <name type="scientific">Carnobacterium maltaromaticum</name>
    <name type="common">Carnobacterium piscicola</name>
    <dbReference type="NCBI Taxonomy" id="2751"/>
    <lineage>
        <taxon>Bacteria</taxon>
        <taxon>Bacillati</taxon>
        <taxon>Bacillota</taxon>
        <taxon>Bacilli</taxon>
        <taxon>Lactobacillales</taxon>
        <taxon>Carnobacteriaceae</taxon>
        <taxon>Carnobacterium</taxon>
    </lineage>
</organism>
<proteinExistence type="predicted"/>
<sequence length="98" mass="11642">MNIQFDKMGTKQFFEWFATKIMEIMMPKLLGMMKEQLDTDELLTAKEVTDRILKCCDKTAQAHFLNRKGFPYLDFGEKGRRYPKKAVEEWIVKNTKLN</sequence>
<comment type="caution">
    <text evidence="1">The sequence shown here is derived from an EMBL/GenBank/DDBJ whole genome shotgun (WGS) entry which is preliminary data.</text>
</comment>
<protein>
    <submittedName>
        <fullName evidence="1">Helix-turn-helix domain-containing protein</fullName>
    </submittedName>
</protein>